<reference evidence="1 2" key="1">
    <citation type="journal article" date="2016" name="Front. Microbiol.">
        <title>Genomic Resource of Rice Seed Associated Bacteria.</title>
        <authorList>
            <person name="Midha S."/>
            <person name="Bansal K."/>
            <person name="Sharma S."/>
            <person name="Kumar N."/>
            <person name="Patil P.P."/>
            <person name="Chaudhry V."/>
            <person name="Patil P.B."/>
        </authorList>
    </citation>
    <scope>NUCLEOTIDE SEQUENCE [LARGE SCALE GENOMIC DNA]</scope>
    <source>
        <strain evidence="1 2">NS365</strain>
    </source>
</reference>
<dbReference type="AlphaFoldDB" id="A0A175RE83"/>
<organism evidence="1 2">
    <name type="scientific">Aureimonas ureilytica</name>
    <dbReference type="NCBI Taxonomy" id="401562"/>
    <lineage>
        <taxon>Bacteria</taxon>
        <taxon>Pseudomonadati</taxon>
        <taxon>Pseudomonadota</taxon>
        <taxon>Alphaproteobacteria</taxon>
        <taxon>Hyphomicrobiales</taxon>
        <taxon>Aurantimonadaceae</taxon>
        <taxon>Aureimonas</taxon>
    </lineage>
</organism>
<evidence type="ECO:0000313" key="2">
    <source>
        <dbReference type="Proteomes" id="UP000078529"/>
    </source>
</evidence>
<dbReference type="EMBL" id="LDQA01000108">
    <property type="protein sequence ID" value="KTR00852.1"/>
    <property type="molecule type" value="Genomic_DNA"/>
</dbReference>
<protein>
    <submittedName>
        <fullName evidence="1">Uncharacterized protein</fullName>
    </submittedName>
</protein>
<gene>
    <name evidence="1" type="ORF">NS365_22855</name>
</gene>
<accession>A0A175RE83</accession>
<sequence length="68" mass="7506">MVWLTRPPCPEAREWTLVRALAEPKSSPVVPSTSVKTPIWALSCWCLSPVAVLGLIPVEANWDEPLPL</sequence>
<comment type="caution">
    <text evidence="1">The sequence shown here is derived from an EMBL/GenBank/DDBJ whole genome shotgun (WGS) entry which is preliminary data.</text>
</comment>
<evidence type="ECO:0000313" key="1">
    <source>
        <dbReference type="EMBL" id="KTR00852.1"/>
    </source>
</evidence>
<proteinExistence type="predicted"/>
<keyword evidence="2" id="KW-1185">Reference proteome</keyword>
<name>A0A175RE83_9HYPH</name>
<dbReference type="Proteomes" id="UP000078529">
    <property type="component" value="Unassembled WGS sequence"/>
</dbReference>